<dbReference type="SUPFAM" id="SSF88946">
    <property type="entry name" value="Sigma2 domain of RNA polymerase sigma factors"/>
    <property type="match status" value="1"/>
</dbReference>
<organism evidence="7 8">
    <name type="scientific">Candidatus Yanofskybacteria bacterium RIFCSPLOWO2_01_FULL_49_25</name>
    <dbReference type="NCBI Taxonomy" id="1802701"/>
    <lineage>
        <taxon>Bacteria</taxon>
        <taxon>Candidatus Yanofskyibacteriota</taxon>
    </lineage>
</organism>
<dbReference type="Gene3D" id="1.10.10.10">
    <property type="entry name" value="Winged helix-like DNA-binding domain superfamily/Winged helix DNA-binding domain"/>
    <property type="match status" value="1"/>
</dbReference>
<feature type="domain" description="RNA polymerase sigma-70 region 2" evidence="5">
    <location>
        <begin position="25"/>
        <end position="91"/>
    </location>
</feature>
<dbReference type="NCBIfam" id="TIGR02937">
    <property type="entry name" value="sigma70-ECF"/>
    <property type="match status" value="1"/>
</dbReference>
<dbReference type="GO" id="GO:0016987">
    <property type="term" value="F:sigma factor activity"/>
    <property type="evidence" value="ECO:0007669"/>
    <property type="project" value="UniProtKB-KW"/>
</dbReference>
<comment type="similarity">
    <text evidence="1">Belongs to the sigma-70 factor family. ECF subfamily.</text>
</comment>
<keyword evidence="3" id="KW-0731">Sigma factor</keyword>
<feature type="domain" description="RNA polymerase sigma factor 70 region 4 type 2" evidence="6">
    <location>
        <begin position="131"/>
        <end position="183"/>
    </location>
</feature>
<evidence type="ECO:0000256" key="3">
    <source>
        <dbReference type="ARBA" id="ARBA00023082"/>
    </source>
</evidence>
<protein>
    <recommendedName>
        <fullName evidence="9">RNA polymerase subunit sigma-24</fullName>
    </recommendedName>
</protein>
<dbReference type="Gene3D" id="1.10.1740.10">
    <property type="match status" value="1"/>
</dbReference>
<dbReference type="InterPro" id="IPR007627">
    <property type="entry name" value="RNA_pol_sigma70_r2"/>
</dbReference>
<keyword evidence="2" id="KW-0805">Transcription regulation</keyword>
<name>A0A1F8GT52_9BACT</name>
<dbReference type="PANTHER" id="PTHR43133">
    <property type="entry name" value="RNA POLYMERASE ECF-TYPE SIGMA FACTO"/>
    <property type="match status" value="1"/>
</dbReference>
<sequence>MEQATDQRLIAAYLKKGDEQSLEELVRRYLPLVYGFVRNYTGNDDCAADIAQETFVKAWRNLKKFDRSKSFKTWIFTIAKNTAIDWLKKKRDVSFSSLEADRTEEDQAFIDRIHDSQPSPAELTARGMEQRRLSLAMAQLPVAYNSVLNLRHYSELTFREIGIRLKQPLNTVKSRYRRGLALLKKLL</sequence>
<gene>
    <name evidence="7" type="ORF">A3A33_02285</name>
</gene>
<dbReference type="InterPro" id="IPR013249">
    <property type="entry name" value="RNA_pol_sigma70_r4_t2"/>
</dbReference>
<dbReference type="AlphaFoldDB" id="A0A1F8GT52"/>
<dbReference type="PANTHER" id="PTHR43133:SF62">
    <property type="entry name" value="RNA POLYMERASE SIGMA FACTOR SIGZ"/>
    <property type="match status" value="1"/>
</dbReference>
<dbReference type="Proteomes" id="UP000179047">
    <property type="component" value="Unassembled WGS sequence"/>
</dbReference>
<comment type="caution">
    <text evidence="7">The sequence shown here is derived from an EMBL/GenBank/DDBJ whole genome shotgun (WGS) entry which is preliminary data.</text>
</comment>
<keyword evidence="4" id="KW-0804">Transcription</keyword>
<dbReference type="InterPro" id="IPR014284">
    <property type="entry name" value="RNA_pol_sigma-70_dom"/>
</dbReference>
<dbReference type="InterPro" id="IPR039425">
    <property type="entry name" value="RNA_pol_sigma-70-like"/>
</dbReference>
<dbReference type="SUPFAM" id="SSF88659">
    <property type="entry name" value="Sigma3 and sigma4 domains of RNA polymerase sigma factors"/>
    <property type="match status" value="1"/>
</dbReference>
<dbReference type="Pfam" id="PF04542">
    <property type="entry name" value="Sigma70_r2"/>
    <property type="match status" value="1"/>
</dbReference>
<dbReference type="InterPro" id="IPR036388">
    <property type="entry name" value="WH-like_DNA-bd_sf"/>
</dbReference>
<evidence type="ECO:0000256" key="1">
    <source>
        <dbReference type="ARBA" id="ARBA00010641"/>
    </source>
</evidence>
<dbReference type="GO" id="GO:0003677">
    <property type="term" value="F:DNA binding"/>
    <property type="evidence" value="ECO:0007669"/>
    <property type="project" value="InterPro"/>
</dbReference>
<dbReference type="Pfam" id="PF08281">
    <property type="entry name" value="Sigma70_r4_2"/>
    <property type="match status" value="1"/>
</dbReference>
<evidence type="ECO:0000259" key="6">
    <source>
        <dbReference type="Pfam" id="PF08281"/>
    </source>
</evidence>
<evidence type="ECO:0000259" key="5">
    <source>
        <dbReference type="Pfam" id="PF04542"/>
    </source>
</evidence>
<evidence type="ECO:0000313" key="8">
    <source>
        <dbReference type="Proteomes" id="UP000179047"/>
    </source>
</evidence>
<dbReference type="InterPro" id="IPR013325">
    <property type="entry name" value="RNA_pol_sigma_r2"/>
</dbReference>
<dbReference type="EMBL" id="MGKP01000023">
    <property type="protein sequence ID" value="OGN28160.1"/>
    <property type="molecule type" value="Genomic_DNA"/>
</dbReference>
<evidence type="ECO:0008006" key="9">
    <source>
        <dbReference type="Google" id="ProtNLM"/>
    </source>
</evidence>
<reference evidence="7 8" key="1">
    <citation type="journal article" date="2016" name="Nat. Commun.">
        <title>Thousands of microbial genomes shed light on interconnected biogeochemical processes in an aquifer system.</title>
        <authorList>
            <person name="Anantharaman K."/>
            <person name="Brown C.T."/>
            <person name="Hug L.A."/>
            <person name="Sharon I."/>
            <person name="Castelle C.J."/>
            <person name="Probst A.J."/>
            <person name="Thomas B.C."/>
            <person name="Singh A."/>
            <person name="Wilkins M.J."/>
            <person name="Karaoz U."/>
            <person name="Brodie E.L."/>
            <person name="Williams K.H."/>
            <person name="Hubbard S.S."/>
            <person name="Banfield J.F."/>
        </authorList>
    </citation>
    <scope>NUCLEOTIDE SEQUENCE [LARGE SCALE GENOMIC DNA]</scope>
</reference>
<dbReference type="InterPro" id="IPR013324">
    <property type="entry name" value="RNA_pol_sigma_r3/r4-like"/>
</dbReference>
<accession>A0A1F8GT52</accession>
<dbReference type="GO" id="GO:0006352">
    <property type="term" value="P:DNA-templated transcription initiation"/>
    <property type="evidence" value="ECO:0007669"/>
    <property type="project" value="InterPro"/>
</dbReference>
<proteinExistence type="inferred from homology"/>
<evidence type="ECO:0000256" key="4">
    <source>
        <dbReference type="ARBA" id="ARBA00023163"/>
    </source>
</evidence>
<evidence type="ECO:0000256" key="2">
    <source>
        <dbReference type="ARBA" id="ARBA00023015"/>
    </source>
</evidence>
<evidence type="ECO:0000313" key="7">
    <source>
        <dbReference type="EMBL" id="OGN28160.1"/>
    </source>
</evidence>
<dbReference type="STRING" id="1802701.A3A33_02285"/>